<dbReference type="GO" id="GO:0005737">
    <property type="term" value="C:cytoplasm"/>
    <property type="evidence" value="ECO:0007669"/>
    <property type="project" value="UniProtKB-SubCell"/>
</dbReference>
<evidence type="ECO:0000256" key="5">
    <source>
        <dbReference type="ARBA" id="ARBA00022490"/>
    </source>
</evidence>
<comment type="caution">
    <text evidence="13">The sequence shown here is derived from an EMBL/GenBank/DDBJ whole genome shotgun (WGS) entry which is preliminary data.</text>
</comment>
<evidence type="ECO:0000256" key="6">
    <source>
        <dbReference type="ARBA" id="ARBA00022723"/>
    </source>
</evidence>
<dbReference type="Gene3D" id="3.30.40.10">
    <property type="entry name" value="Zinc/RING finger domain, C3HC4 (zinc finger)"/>
    <property type="match status" value="1"/>
</dbReference>
<comment type="pathway">
    <text evidence="3">Protein modification; protein ubiquitination.</text>
</comment>
<dbReference type="SUPFAM" id="SSF57850">
    <property type="entry name" value="RING/U-box"/>
    <property type="match status" value="1"/>
</dbReference>
<dbReference type="FunFam" id="3.30.40.10:FF:000273">
    <property type="entry name" value="E3 ubiquitin-protein ligase RBX1"/>
    <property type="match status" value="1"/>
</dbReference>
<protein>
    <recommendedName>
        <fullName evidence="12">RING-type domain-containing protein</fullName>
    </recommendedName>
</protein>
<dbReference type="GO" id="GO:0008270">
    <property type="term" value="F:zinc ion binding"/>
    <property type="evidence" value="ECO:0007669"/>
    <property type="project" value="UniProtKB-KW"/>
</dbReference>
<dbReference type="GO" id="GO:0031463">
    <property type="term" value="C:Cul3-RING ubiquitin ligase complex"/>
    <property type="evidence" value="ECO:0007669"/>
    <property type="project" value="UniProtKB-ARBA"/>
</dbReference>
<keyword evidence="9" id="KW-0862">Zinc</keyword>
<evidence type="ECO:0000313" key="13">
    <source>
        <dbReference type="EMBL" id="CAD8051335.1"/>
    </source>
</evidence>
<dbReference type="Pfam" id="PF12678">
    <property type="entry name" value="zf-rbx1"/>
    <property type="match status" value="1"/>
</dbReference>
<accession>A0A8S1KCF9</accession>
<evidence type="ECO:0000256" key="9">
    <source>
        <dbReference type="ARBA" id="ARBA00022833"/>
    </source>
</evidence>
<keyword evidence="6" id="KW-0479">Metal-binding</keyword>
<keyword evidence="8" id="KW-0833">Ubl conjugation pathway</keyword>
<dbReference type="InterPro" id="IPR013083">
    <property type="entry name" value="Znf_RING/FYVE/PHD"/>
</dbReference>
<evidence type="ECO:0000256" key="3">
    <source>
        <dbReference type="ARBA" id="ARBA00004906"/>
    </source>
</evidence>
<dbReference type="Proteomes" id="UP000688137">
    <property type="component" value="Unassembled WGS sequence"/>
</dbReference>
<dbReference type="InterPro" id="IPR051031">
    <property type="entry name" value="RING-box_E3_Ubiquitin_Ligase"/>
</dbReference>
<dbReference type="EMBL" id="CAJJDM010000014">
    <property type="protein sequence ID" value="CAD8051335.1"/>
    <property type="molecule type" value="Genomic_DNA"/>
</dbReference>
<dbReference type="CDD" id="cd16485">
    <property type="entry name" value="mRING-H2-C3H2C2D_RBX1"/>
    <property type="match status" value="1"/>
</dbReference>
<evidence type="ECO:0000259" key="12">
    <source>
        <dbReference type="PROSITE" id="PS50089"/>
    </source>
</evidence>
<evidence type="ECO:0000256" key="11">
    <source>
        <dbReference type="PROSITE-ProRule" id="PRU00175"/>
    </source>
</evidence>
<evidence type="ECO:0000256" key="2">
    <source>
        <dbReference type="ARBA" id="ARBA00004496"/>
    </source>
</evidence>
<sequence>MDQQPERVFEIKKWNAVALWSWDIKVDNCAICKNHIMEKCIECDAQEGQGECIVAWGTCNHAYHFHCIERWLKNRQTCPLDNRNWEYQKYG</sequence>
<keyword evidence="5" id="KW-0963">Cytoplasm</keyword>
<evidence type="ECO:0000256" key="7">
    <source>
        <dbReference type="ARBA" id="ARBA00022771"/>
    </source>
</evidence>
<comment type="similarity">
    <text evidence="4">Belongs to the RING-box family.</text>
</comment>
<dbReference type="AlphaFoldDB" id="A0A8S1KCF9"/>
<keyword evidence="7 11" id="KW-0863">Zinc-finger</keyword>
<name>A0A8S1KCF9_PARPR</name>
<evidence type="ECO:0000256" key="10">
    <source>
        <dbReference type="ARBA" id="ARBA00023242"/>
    </source>
</evidence>
<dbReference type="InterPro" id="IPR024766">
    <property type="entry name" value="Znf_RING_H2"/>
</dbReference>
<keyword evidence="14" id="KW-1185">Reference proteome</keyword>
<feature type="domain" description="RING-type" evidence="12">
    <location>
        <begin position="29"/>
        <end position="82"/>
    </location>
</feature>
<gene>
    <name evidence="13" type="ORF">PPRIM_AZ9-3.1.T0180045</name>
</gene>
<organism evidence="13 14">
    <name type="scientific">Paramecium primaurelia</name>
    <dbReference type="NCBI Taxonomy" id="5886"/>
    <lineage>
        <taxon>Eukaryota</taxon>
        <taxon>Sar</taxon>
        <taxon>Alveolata</taxon>
        <taxon>Ciliophora</taxon>
        <taxon>Intramacronucleata</taxon>
        <taxon>Oligohymenophorea</taxon>
        <taxon>Peniculida</taxon>
        <taxon>Parameciidae</taxon>
        <taxon>Paramecium</taxon>
    </lineage>
</organism>
<evidence type="ECO:0000313" key="14">
    <source>
        <dbReference type="Proteomes" id="UP000688137"/>
    </source>
</evidence>
<keyword evidence="10" id="KW-0539">Nucleus</keyword>
<evidence type="ECO:0000256" key="8">
    <source>
        <dbReference type="ARBA" id="ARBA00022786"/>
    </source>
</evidence>
<evidence type="ECO:0000256" key="1">
    <source>
        <dbReference type="ARBA" id="ARBA00004123"/>
    </source>
</evidence>
<comment type="subcellular location">
    <subcellularLocation>
        <location evidence="2">Cytoplasm</location>
    </subcellularLocation>
    <subcellularLocation>
        <location evidence="1">Nucleus</location>
    </subcellularLocation>
</comment>
<evidence type="ECO:0000256" key="4">
    <source>
        <dbReference type="ARBA" id="ARBA00009273"/>
    </source>
</evidence>
<dbReference type="PANTHER" id="PTHR11210">
    <property type="entry name" value="RING BOX"/>
    <property type="match status" value="1"/>
</dbReference>
<dbReference type="OMA" id="DTCVECQ"/>
<dbReference type="PROSITE" id="PS50089">
    <property type="entry name" value="ZF_RING_2"/>
    <property type="match status" value="1"/>
</dbReference>
<dbReference type="GO" id="GO:0005634">
    <property type="term" value="C:nucleus"/>
    <property type="evidence" value="ECO:0007669"/>
    <property type="project" value="UniProtKB-SubCell"/>
</dbReference>
<proteinExistence type="inferred from homology"/>
<reference evidence="13" key="1">
    <citation type="submission" date="2021-01" db="EMBL/GenBank/DDBJ databases">
        <authorList>
            <consortium name="Genoscope - CEA"/>
            <person name="William W."/>
        </authorList>
    </citation>
    <scope>NUCLEOTIDE SEQUENCE</scope>
</reference>
<dbReference type="InterPro" id="IPR001841">
    <property type="entry name" value="Znf_RING"/>
</dbReference>